<dbReference type="Proteomes" id="UP001595867">
    <property type="component" value="Unassembled WGS sequence"/>
</dbReference>
<evidence type="ECO:0000256" key="1">
    <source>
        <dbReference type="SAM" id="Phobius"/>
    </source>
</evidence>
<reference evidence="3" key="1">
    <citation type="journal article" date="2019" name="Int. J. Syst. Evol. Microbiol.">
        <title>The Global Catalogue of Microorganisms (GCM) 10K type strain sequencing project: providing services to taxonomists for standard genome sequencing and annotation.</title>
        <authorList>
            <consortium name="The Broad Institute Genomics Platform"/>
            <consortium name="The Broad Institute Genome Sequencing Center for Infectious Disease"/>
            <person name="Wu L."/>
            <person name="Ma J."/>
        </authorList>
    </citation>
    <scope>NUCLEOTIDE SEQUENCE [LARGE SCALE GENOMIC DNA]</scope>
    <source>
        <strain evidence="3">TBRC 5832</strain>
    </source>
</reference>
<gene>
    <name evidence="2" type="ORF">ACFO0C_36565</name>
</gene>
<keyword evidence="2" id="KW-0223">Dioxygenase</keyword>
<organism evidence="2 3">
    <name type="scientific">Actinoplanes subglobosus</name>
    <dbReference type="NCBI Taxonomy" id="1547892"/>
    <lineage>
        <taxon>Bacteria</taxon>
        <taxon>Bacillati</taxon>
        <taxon>Actinomycetota</taxon>
        <taxon>Actinomycetes</taxon>
        <taxon>Micromonosporales</taxon>
        <taxon>Micromonosporaceae</taxon>
        <taxon>Actinoplanes</taxon>
    </lineage>
</organism>
<name>A0ABV8J2U8_9ACTN</name>
<dbReference type="EMBL" id="JBHSBL010000024">
    <property type="protein sequence ID" value="MFC4070476.1"/>
    <property type="molecule type" value="Genomic_DNA"/>
</dbReference>
<keyword evidence="1" id="KW-0472">Membrane</keyword>
<evidence type="ECO:0000313" key="3">
    <source>
        <dbReference type="Proteomes" id="UP001595867"/>
    </source>
</evidence>
<feature type="transmembrane region" description="Helical" evidence="1">
    <location>
        <begin position="12"/>
        <end position="34"/>
    </location>
</feature>
<comment type="caution">
    <text evidence="2">The sequence shown here is derived from an EMBL/GenBank/DDBJ whole genome shotgun (WGS) entry which is preliminary data.</text>
</comment>
<evidence type="ECO:0000313" key="2">
    <source>
        <dbReference type="EMBL" id="MFC4070476.1"/>
    </source>
</evidence>
<keyword evidence="2" id="KW-0560">Oxidoreductase</keyword>
<keyword evidence="1" id="KW-0812">Transmembrane</keyword>
<accession>A0ABV8J2U8</accession>
<protein>
    <submittedName>
        <fullName evidence="2">Aromatic ring-opening dioxygenase LigA</fullName>
    </submittedName>
</protein>
<proteinExistence type="predicted"/>
<feature type="transmembrane region" description="Helical" evidence="1">
    <location>
        <begin position="106"/>
        <end position="133"/>
    </location>
</feature>
<keyword evidence="3" id="KW-1185">Reference proteome</keyword>
<dbReference type="RefSeq" id="WP_378071353.1">
    <property type="nucleotide sequence ID" value="NZ_JBHSBL010000024.1"/>
</dbReference>
<dbReference type="GO" id="GO:0051213">
    <property type="term" value="F:dioxygenase activity"/>
    <property type="evidence" value="ECO:0007669"/>
    <property type="project" value="UniProtKB-KW"/>
</dbReference>
<sequence length="141" mass="14645">MKASRRGAVPLLGLLVIVAGAVLVVAGVVTYMTISSTLSSQQITVSDDAAAFAGEHVDQPWEAYAEAKVIAEHANEIADGKTYAQLARDDPNRETVMNASFLQASLFTSVVAFGVAALAAGIGIVFVLVGMALRRTAQPAL</sequence>
<keyword evidence="1" id="KW-1133">Transmembrane helix</keyword>